<dbReference type="RefSeq" id="WP_267259104.1">
    <property type="nucleotide sequence ID" value="NZ_CP084204.1"/>
</dbReference>
<dbReference type="GeneID" id="95601650"/>
<name>A0ABY6R0M2_9ACTN</name>
<organism evidence="1 2">
    <name type="scientific">Streptomyces tanashiensis</name>
    <dbReference type="NCBI Taxonomy" id="67367"/>
    <lineage>
        <taxon>Bacteria</taxon>
        <taxon>Bacillati</taxon>
        <taxon>Actinomycetota</taxon>
        <taxon>Actinomycetes</taxon>
        <taxon>Kitasatosporales</taxon>
        <taxon>Streptomycetaceae</taxon>
        <taxon>Streptomyces</taxon>
    </lineage>
</organism>
<dbReference type="EMBL" id="CP084204">
    <property type="protein sequence ID" value="UZX22758.1"/>
    <property type="molecule type" value="Genomic_DNA"/>
</dbReference>
<evidence type="ECO:0000313" key="2">
    <source>
        <dbReference type="Proteomes" id="UP001164506"/>
    </source>
</evidence>
<proteinExistence type="predicted"/>
<reference evidence="1" key="1">
    <citation type="submission" date="2021-09" db="EMBL/GenBank/DDBJ databases">
        <title>Complete genome sequence and metabolic characterization of Streptomyces tanashiensis DSM 731 the producer of antibacterial Kalafungin and diverse secondary metabolites.</title>
        <authorList>
            <person name="Abbasi M.N."/>
            <person name="Anwar M.N."/>
            <person name="Alam K."/>
            <person name="Shoaib M."/>
            <person name="Lin Z."/>
            <person name="Hayat M."/>
            <person name="Ali M.I."/>
            <person name="Malik H.M.T."/>
            <person name="Ahmed I."/>
            <person name="Li A."/>
            <person name="Hailong Wang H."/>
            <person name="Zhang Y."/>
        </authorList>
    </citation>
    <scope>NUCLEOTIDE SEQUENCE</scope>
    <source>
        <strain evidence="1">Kala</strain>
    </source>
</reference>
<sequence>MLTRATGSVGEDLAQQIPDVLRAALGPHWEFTADGPHIEIAHPHRGTPYRPPRRPPTWRELLDSLELGFARDGAPRDVCLPLRWGRETELTISAVQALDPLLKDGQLGTYRSGFIPQPVVRFTGHRDAAGQLKDGFLTSFVNISRVQPIQSMDEYGAILDGWLTVLSQLGFHARHLSIYGTLTPWRRRQVEGITLRFRHLDLTLGDIVLLWNTAHPHRLAVDLGTGLERLAWARTRESWPSLIYGRYARIAPLPTLDAIRTATLLLGSGIPPAARGAGGITRRVIGAIDPDVARLGVSAMVRAVYNYWSLFGMLLAPWPEISRVIEEEVGDAGPGPGGTAD</sequence>
<protein>
    <submittedName>
        <fullName evidence="1">Uncharacterized protein</fullName>
    </submittedName>
</protein>
<keyword evidence="2" id="KW-1185">Reference proteome</keyword>
<gene>
    <name evidence="1" type="ORF">LDH80_19405</name>
</gene>
<accession>A0ABY6R0M2</accession>
<evidence type="ECO:0000313" key="1">
    <source>
        <dbReference type="EMBL" id="UZX22758.1"/>
    </source>
</evidence>
<dbReference type="Proteomes" id="UP001164506">
    <property type="component" value="Chromosome"/>
</dbReference>